<organism evidence="1 2">
    <name type="scientific">Allacma fusca</name>
    <dbReference type="NCBI Taxonomy" id="39272"/>
    <lineage>
        <taxon>Eukaryota</taxon>
        <taxon>Metazoa</taxon>
        <taxon>Ecdysozoa</taxon>
        <taxon>Arthropoda</taxon>
        <taxon>Hexapoda</taxon>
        <taxon>Collembola</taxon>
        <taxon>Symphypleona</taxon>
        <taxon>Sminthuridae</taxon>
        <taxon>Allacma</taxon>
    </lineage>
</organism>
<evidence type="ECO:0000313" key="2">
    <source>
        <dbReference type="Proteomes" id="UP000708208"/>
    </source>
</evidence>
<dbReference type="AlphaFoldDB" id="A0A8J2K6C9"/>
<feature type="non-terminal residue" evidence="1">
    <location>
        <position position="51"/>
    </location>
</feature>
<name>A0A8J2K6C9_9HEXA</name>
<accession>A0A8J2K6C9</accession>
<gene>
    <name evidence="1" type="ORF">AFUS01_LOCUS9459</name>
</gene>
<protein>
    <submittedName>
        <fullName evidence="1">Uncharacterized protein</fullName>
    </submittedName>
</protein>
<sequence>VEAILAHRRRADGTIDLSRSVSLTLDGETALKYKYALSLIDSTLAASAEAV</sequence>
<comment type="caution">
    <text evidence="1">The sequence shown here is derived from an EMBL/GenBank/DDBJ whole genome shotgun (WGS) entry which is preliminary data.</text>
</comment>
<dbReference type="Proteomes" id="UP000708208">
    <property type="component" value="Unassembled WGS sequence"/>
</dbReference>
<reference evidence="1" key="1">
    <citation type="submission" date="2021-06" db="EMBL/GenBank/DDBJ databases">
        <authorList>
            <person name="Hodson N. C."/>
            <person name="Mongue J. A."/>
            <person name="Jaron S. K."/>
        </authorList>
    </citation>
    <scope>NUCLEOTIDE SEQUENCE</scope>
</reference>
<feature type="non-terminal residue" evidence="1">
    <location>
        <position position="1"/>
    </location>
</feature>
<dbReference type="OrthoDB" id="6484170at2759"/>
<proteinExistence type="predicted"/>
<evidence type="ECO:0000313" key="1">
    <source>
        <dbReference type="EMBL" id="CAG7720173.1"/>
    </source>
</evidence>
<keyword evidence="2" id="KW-1185">Reference proteome</keyword>
<dbReference type="EMBL" id="CAJVCH010067991">
    <property type="protein sequence ID" value="CAG7720173.1"/>
    <property type="molecule type" value="Genomic_DNA"/>
</dbReference>